<evidence type="ECO:0000313" key="1">
    <source>
        <dbReference type="EMBL" id="KAF1379161.1"/>
    </source>
</evidence>
<name>A0A6A5DWN6_PERFL</name>
<proteinExistence type="predicted"/>
<comment type="caution">
    <text evidence="1">The sequence shown here is derived from an EMBL/GenBank/DDBJ whole genome shotgun (WGS) entry which is preliminary data.</text>
</comment>
<reference evidence="1 2" key="1">
    <citation type="submission" date="2019-06" db="EMBL/GenBank/DDBJ databases">
        <title>A chromosome-scale genome assembly of the European perch, Perca fluviatilis.</title>
        <authorList>
            <person name="Roques C."/>
            <person name="Zahm M."/>
            <person name="Cabau C."/>
            <person name="Klopp C."/>
            <person name="Bouchez O."/>
            <person name="Donnadieu C."/>
            <person name="Kuhl H."/>
            <person name="Gislard M."/>
            <person name="Guendouz S."/>
            <person name="Journot L."/>
            <person name="Haffray P."/>
            <person name="Bestin A."/>
            <person name="Morvezen R."/>
            <person name="Feron R."/>
            <person name="Wen M."/>
            <person name="Jouanno E."/>
            <person name="Herpin A."/>
            <person name="Schartl M."/>
            <person name="Postlethwait J."/>
            <person name="Schaerlinger B."/>
            <person name="Chardard D."/>
            <person name="Lecocq T."/>
            <person name="Poncet C."/>
            <person name="Jaffrelo L."/>
            <person name="Lampietro C."/>
            <person name="Guiguen Y."/>
        </authorList>
    </citation>
    <scope>NUCLEOTIDE SEQUENCE [LARGE SCALE GENOMIC DNA]</scope>
    <source>
        <tissue evidence="1">Blood</tissue>
    </source>
</reference>
<dbReference type="EMBL" id="VHII01000015">
    <property type="protein sequence ID" value="KAF1379161.1"/>
    <property type="molecule type" value="Genomic_DNA"/>
</dbReference>
<organism evidence="1 2">
    <name type="scientific">Perca fluviatilis</name>
    <name type="common">European perch</name>
    <dbReference type="NCBI Taxonomy" id="8168"/>
    <lineage>
        <taxon>Eukaryota</taxon>
        <taxon>Metazoa</taxon>
        <taxon>Chordata</taxon>
        <taxon>Craniata</taxon>
        <taxon>Vertebrata</taxon>
        <taxon>Euteleostomi</taxon>
        <taxon>Actinopterygii</taxon>
        <taxon>Neopterygii</taxon>
        <taxon>Teleostei</taxon>
        <taxon>Neoteleostei</taxon>
        <taxon>Acanthomorphata</taxon>
        <taxon>Eupercaria</taxon>
        <taxon>Perciformes</taxon>
        <taxon>Percoidei</taxon>
        <taxon>Percidae</taxon>
        <taxon>Percinae</taxon>
        <taxon>Perca</taxon>
    </lineage>
</organism>
<sequence>MDSQGELADVRKARNAKRLFGGAKGRTEVKLLLWSTINSKLLLYPLDPSRILPKTAFSLPQSEAMRGREESQAAPSCYF</sequence>
<dbReference type="Proteomes" id="UP000465112">
    <property type="component" value="Chromosome 15"/>
</dbReference>
<dbReference type="AlphaFoldDB" id="A0A6A5DWN6"/>
<accession>A0A6A5DWN6</accession>
<keyword evidence="2" id="KW-1185">Reference proteome</keyword>
<evidence type="ECO:0000313" key="2">
    <source>
        <dbReference type="Proteomes" id="UP000465112"/>
    </source>
</evidence>
<protein>
    <submittedName>
        <fullName evidence="1">Uncharacterized protein</fullName>
    </submittedName>
</protein>
<gene>
    <name evidence="1" type="ORF">PFLUV_G00173200</name>
</gene>